<proteinExistence type="predicted"/>
<organism evidence="1 2">
    <name type="scientific">Sphingomonas abaci</name>
    <dbReference type="NCBI Taxonomy" id="237611"/>
    <lineage>
        <taxon>Bacteria</taxon>
        <taxon>Pseudomonadati</taxon>
        <taxon>Pseudomonadota</taxon>
        <taxon>Alphaproteobacteria</taxon>
        <taxon>Sphingomonadales</taxon>
        <taxon>Sphingomonadaceae</taxon>
        <taxon>Sphingomonas</taxon>
    </lineage>
</organism>
<sequence>MNNLNNAIASARRLRGHPVYKDTVAHWNELIQEARRIQREPAYEQADLIEAAIVSLELEFAERGN</sequence>
<gene>
    <name evidence="1" type="ORF">GGQ96_004262</name>
</gene>
<dbReference type="Proteomes" id="UP000574769">
    <property type="component" value="Unassembled WGS sequence"/>
</dbReference>
<evidence type="ECO:0000313" key="2">
    <source>
        <dbReference type="Proteomes" id="UP000574769"/>
    </source>
</evidence>
<name>A0A7W7F276_9SPHN</name>
<comment type="caution">
    <text evidence="1">The sequence shown here is derived from an EMBL/GenBank/DDBJ whole genome shotgun (WGS) entry which is preliminary data.</text>
</comment>
<dbReference type="EMBL" id="JACHNY010000029">
    <property type="protein sequence ID" value="MBB4620090.1"/>
    <property type="molecule type" value="Genomic_DNA"/>
</dbReference>
<evidence type="ECO:0000313" key="1">
    <source>
        <dbReference type="EMBL" id="MBB4620090.1"/>
    </source>
</evidence>
<protein>
    <submittedName>
        <fullName evidence="1">Uncharacterized protein</fullName>
    </submittedName>
</protein>
<dbReference type="AlphaFoldDB" id="A0A7W7F276"/>
<accession>A0A7W7F276</accession>
<dbReference type="RefSeq" id="WP_184117174.1">
    <property type="nucleotide sequence ID" value="NZ_JACHNY010000029.1"/>
</dbReference>
<reference evidence="1 2" key="1">
    <citation type="submission" date="2020-08" db="EMBL/GenBank/DDBJ databases">
        <title>Genomic Encyclopedia of Type Strains, Phase IV (KMG-IV): sequencing the most valuable type-strain genomes for metagenomic binning, comparative biology and taxonomic classification.</title>
        <authorList>
            <person name="Goeker M."/>
        </authorList>
    </citation>
    <scope>NUCLEOTIDE SEQUENCE [LARGE SCALE GENOMIC DNA]</scope>
    <source>
        <strain evidence="1 2">DSM 15867</strain>
    </source>
</reference>
<keyword evidence="2" id="KW-1185">Reference proteome</keyword>